<dbReference type="PANTHER" id="PTHR43283">
    <property type="entry name" value="BETA-LACTAMASE-RELATED"/>
    <property type="match status" value="1"/>
</dbReference>
<dbReference type="EMBL" id="CP020100">
    <property type="protein sequence ID" value="AQZ96289.1"/>
    <property type="molecule type" value="Genomic_DNA"/>
</dbReference>
<evidence type="ECO:0000259" key="2">
    <source>
        <dbReference type="Pfam" id="PF00144"/>
    </source>
</evidence>
<protein>
    <recommendedName>
        <fullName evidence="2">Beta-lactamase-related domain-containing protein</fullName>
    </recommendedName>
</protein>
<dbReference type="InterPro" id="IPR001466">
    <property type="entry name" value="Beta-lactam-related"/>
</dbReference>
<dbReference type="KEGG" id="ppha:BVH74_16690"/>
<feature type="signal peptide" evidence="1">
    <location>
        <begin position="1"/>
        <end position="21"/>
    </location>
</feature>
<evidence type="ECO:0000256" key="1">
    <source>
        <dbReference type="SAM" id="SignalP"/>
    </source>
</evidence>
<dbReference type="InterPro" id="IPR012338">
    <property type="entry name" value="Beta-lactam/transpept-like"/>
</dbReference>
<dbReference type="AlphaFoldDB" id="A0A1V0B8M2"/>
<dbReference type="SUPFAM" id="SSF56601">
    <property type="entry name" value="beta-lactamase/transpeptidase-like"/>
    <property type="match status" value="1"/>
</dbReference>
<sequence length="433" mass="47924">MRLRPLALCVLLSSFSTPLLAQSPSLPSPDSVRLDRLQLMQGFPPPAERQVTAANFLSQYPNVRWAFHHMRELLPSRNIARGAGPVSELPVGEDWRERIEALRFTGPDGNELSFIDYLTDSYADSTLIMKDGKVIYEAYHQGQTAHLPHQLWSVTKSFTGLIASMLIEEGLIKADAQVTDYLPELEGSGWQGATVQQVLNMTADIDYSEIYGDERSDVLQYAVAAGMVPAPADYPGARELYSYLPTIGAAGEHGQGFIYRTVHTEVLGWLVRRASGQRLSDLISERIWQPLGAEQDAYMLLDRHGTGWAGAGMNATLRDLARFGEMMRNEGRFNGRQIVNASVVRSILEGADREAFKASGRDFQPGYSYRNQWWISHNADGGYEALGVHGQMIHVNPAVGLVVVRLSSHPIASSGYTFPTTRPAMMALADLLR</sequence>
<dbReference type="Gene3D" id="3.40.710.10">
    <property type="entry name" value="DD-peptidase/beta-lactamase superfamily"/>
    <property type="match status" value="1"/>
</dbReference>
<name>A0A1V0B8M2_9GAMM</name>
<reference evidence="3 4" key="1">
    <citation type="submission" date="2017-03" db="EMBL/GenBank/DDBJ databases">
        <title>Complete genome sequence of the novel DNRA strain Pseudomonas sp. S-6-2 isolated from Chinese polluted river sediment. Journal of Biotechnology.</title>
        <authorList>
            <person name="Li J."/>
            <person name="Xiang F."/>
            <person name="Wang L."/>
            <person name="Xi L."/>
            <person name="Liu J."/>
        </authorList>
    </citation>
    <scope>NUCLEOTIDE SEQUENCE [LARGE SCALE GENOMIC DNA]</scope>
    <source>
        <strain evidence="3 4">S-6-2</strain>
    </source>
</reference>
<accession>A0A1V0B8M2</accession>
<feature type="chain" id="PRO_5012188844" description="Beta-lactamase-related domain-containing protein" evidence="1">
    <location>
        <begin position="22"/>
        <end position="433"/>
    </location>
</feature>
<dbReference type="RefSeq" id="WP_080051197.1">
    <property type="nucleotide sequence ID" value="NZ_CP020100.1"/>
</dbReference>
<dbReference type="InterPro" id="IPR050789">
    <property type="entry name" value="Diverse_Enzym_Activities"/>
</dbReference>
<keyword evidence="1" id="KW-0732">Signal</keyword>
<feature type="domain" description="Beta-lactamase-related" evidence="2">
    <location>
        <begin position="126"/>
        <end position="409"/>
    </location>
</feature>
<dbReference type="PANTHER" id="PTHR43283:SF7">
    <property type="entry name" value="BETA-LACTAMASE-RELATED DOMAIN-CONTAINING PROTEIN"/>
    <property type="match status" value="1"/>
</dbReference>
<dbReference type="Pfam" id="PF00144">
    <property type="entry name" value="Beta-lactamase"/>
    <property type="match status" value="1"/>
</dbReference>
<dbReference type="Proteomes" id="UP000243488">
    <property type="component" value="Chromosome"/>
</dbReference>
<keyword evidence="4" id="KW-1185">Reference proteome</keyword>
<evidence type="ECO:0000313" key="4">
    <source>
        <dbReference type="Proteomes" id="UP000243488"/>
    </source>
</evidence>
<dbReference type="STRING" id="1931241.BVH74_16690"/>
<gene>
    <name evidence="3" type="ORF">BVH74_16690</name>
</gene>
<proteinExistence type="predicted"/>
<evidence type="ECO:0000313" key="3">
    <source>
        <dbReference type="EMBL" id="AQZ96289.1"/>
    </source>
</evidence>
<organism evidence="3 4">
    <name type="scientific">Halopseudomonas phragmitis</name>
    <dbReference type="NCBI Taxonomy" id="1931241"/>
    <lineage>
        <taxon>Bacteria</taxon>
        <taxon>Pseudomonadati</taxon>
        <taxon>Pseudomonadota</taxon>
        <taxon>Gammaproteobacteria</taxon>
        <taxon>Pseudomonadales</taxon>
        <taxon>Pseudomonadaceae</taxon>
        <taxon>Halopseudomonas</taxon>
    </lineage>
</organism>